<dbReference type="Proteomes" id="UP001066276">
    <property type="component" value="Chromosome 4_1"/>
</dbReference>
<comment type="caution">
    <text evidence="2">The sequence shown here is derived from an EMBL/GenBank/DDBJ whole genome shotgun (WGS) entry which is preliminary data.</text>
</comment>
<protein>
    <submittedName>
        <fullName evidence="2">Uncharacterized protein</fullName>
    </submittedName>
</protein>
<sequence length="71" mass="8180">MHQYFARRGMLTHGTAARQRRKKRVAPAPLFEWLRHLCFTYEHEALPAVERMTQHPEQSECQGGATLSCGV</sequence>
<dbReference type="AlphaFoldDB" id="A0AAV7SZY1"/>
<evidence type="ECO:0000313" key="2">
    <source>
        <dbReference type="EMBL" id="KAJ1169723.1"/>
    </source>
</evidence>
<evidence type="ECO:0000313" key="3">
    <source>
        <dbReference type="Proteomes" id="UP001066276"/>
    </source>
</evidence>
<gene>
    <name evidence="2" type="ORF">NDU88_001614</name>
</gene>
<dbReference type="EMBL" id="JANPWB010000007">
    <property type="protein sequence ID" value="KAJ1169723.1"/>
    <property type="molecule type" value="Genomic_DNA"/>
</dbReference>
<organism evidence="2 3">
    <name type="scientific">Pleurodeles waltl</name>
    <name type="common">Iberian ribbed newt</name>
    <dbReference type="NCBI Taxonomy" id="8319"/>
    <lineage>
        <taxon>Eukaryota</taxon>
        <taxon>Metazoa</taxon>
        <taxon>Chordata</taxon>
        <taxon>Craniata</taxon>
        <taxon>Vertebrata</taxon>
        <taxon>Euteleostomi</taxon>
        <taxon>Amphibia</taxon>
        <taxon>Batrachia</taxon>
        <taxon>Caudata</taxon>
        <taxon>Salamandroidea</taxon>
        <taxon>Salamandridae</taxon>
        <taxon>Pleurodelinae</taxon>
        <taxon>Pleurodeles</taxon>
    </lineage>
</organism>
<name>A0AAV7SZY1_PLEWA</name>
<accession>A0AAV7SZY1</accession>
<evidence type="ECO:0000256" key="1">
    <source>
        <dbReference type="SAM" id="MobiDB-lite"/>
    </source>
</evidence>
<reference evidence="2" key="1">
    <citation type="journal article" date="2022" name="bioRxiv">
        <title>Sequencing and chromosome-scale assembly of the giantPleurodeles waltlgenome.</title>
        <authorList>
            <person name="Brown T."/>
            <person name="Elewa A."/>
            <person name="Iarovenko S."/>
            <person name="Subramanian E."/>
            <person name="Araus A.J."/>
            <person name="Petzold A."/>
            <person name="Susuki M."/>
            <person name="Suzuki K.-i.T."/>
            <person name="Hayashi T."/>
            <person name="Toyoda A."/>
            <person name="Oliveira C."/>
            <person name="Osipova E."/>
            <person name="Leigh N.D."/>
            <person name="Simon A."/>
            <person name="Yun M.H."/>
        </authorList>
    </citation>
    <scope>NUCLEOTIDE SEQUENCE</scope>
    <source>
        <strain evidence="2">20211129_DDA</strain>
        <tissue evidence="2">Liver</tissue>
    </source>
</reference>
<feature type="region of interest" description="Disordered" evidence="1">
    <location>
        <begin position="1"/>
        <end position="21"/>
    </location>
</feature>
<keyword evidence="3" id="KW-1185">Reference proteome</keyword>
<proteinExistence type="predicted"/>